<accession>A0A6J4KPX5</accession>
<organism evidence="1">
    <name type="scientific">uncultured Microcoleus sp</name>
    <dbReference type="NCBI Taxonomy" id="259945"/>
    <lineage>
        <taxon>Bacteria</taxon>
        <taxon>Bacillati</taxon>
        <taxon>Cyanobacteriota</taxon>
        <taxon>Cyanophyceae</taxon>
        <taxon>Oscillatoriophycideae</taxon>
        <taxon>Oscillatoriales</taxon>
        <taxon>Microcoleaceae</taxon>
        <taxon>Microcoleus</taxon>
        <taxon>environmental samples</taxon>
    </lineage>
</organism>
<dbReference type="EMBL" id="CADCTZ010000107">
    <property type="protein sequence ID" value="CAA9310284.1"/>
    <property type="molecule type" value="Genomic_DNA"/>
</dbReference>
<reference evidence="1" key="1">
    <citation type="submission" date="2020-02" db="EMBL/GenBank/DDBJ databases">
        <authorList>
            <person name="Meier V. D."/>
        </authorList>
    </citation>
    <scope>NUCLEOTIDE SEQUENCE</scope>
    <source>
        <strain evidence="1">AVDCRST_MAG84</strain>
    </source>
</reference>
<evidence type="ECO:0000313" key="1">
    <source>
        <dbReference type="EMBL" id="CAA9310284.1"/>
    </source>
</evidence>
<sequence>MSSPALTNNNSEKVRNKLIITHRTYALRPKTSVFEPD</sequence>
<gene>
    <name evidence="1" type="ORF">AVDCRST_MAG84-729</name>
</gene>
<name>A0A6J4KPX5_9CYAN</name>
<dbReference type="AlphaFoldDB" id="A0A6J4KPX5"/>
<protein>
    <submittedName>
        <fullName evidence="1">Uncharacterized protein</fullName>
    </submittedName>
</protein>
<proteinExistence type="predicted"/>